<dbReference type="PROSITE" id="PS01180">
    <property type="entry name" value="CUB"/>
    <property type="match status" value="7"/>
</dbReference>
<proteinExistence type="predicted"/>
<evidence type="ECO:0000313" key="5">
    <source>
        <dbReference type="EMBL" id="CAH3038879.1"/>
    </source>
</evidence>
<protein>
    <recommendedName>
        <fullName evidence="4">CUB domain-containing protein</fullName>
    </recommendedName>
</protein>
<keyword evidence="1" id="KW-0677">Repeat</keyword>
<dbReference type="FunFam" id="2.60.120.290:FF:000005">
    <property type="entry name" value="Procollagen C-endopeptidase enhancer 1"/>
    <property type="match status" value="2"/>
</dbReference>
<feature type="domain" description="CUB" evidence="4">
    <location>
        <begin position="629"/>
        <end position="743"/>
    </location>
</feature>
<evidence type="ECO:0000259" key="4">
    <source>
        <dbReference type="PROSITE" id="PS01180"/>
    </source>
</evidence>
<evidence type="ECO:0000256" key="1">
    <source>
        <dbReference type="ARBA" id="ARBA00022737"/>
    </source>
</evidence>
<dbReference type="CDD" id="cd00041">
    <property type="entry name" value="CUB"/>
    <property type="match status" value="7"/>
</dbReference>
<sequence length="858" mass="96448">ECNFVVNNTLKSPGFPKNYPSNVDCTVTLPIPNEMTMKITFVYFDVEFSQPTCRYDYLKINSSSGNEVRTYCGQKTGTTVLVAGEYVEIVFHSDQSKEKSGFLLHFAVFSNGPPRITSLDPAEPIIPGDQVLCSTAGSHIIYTAIVKMDPFTVLVNTTDQASVKVYHRGNYSCVATSKYGIDRKDFPVIDCGPVINGTLTSPGYLGGHPRAMHCGSSVTIPRGMQMQIYFIDFDLEDTFSCSRDYLNITNEKNQGFGVYCGQGSGNEINVTGTSVFITFHTENATQSRGFKLHFKSYVADCGSFVYNTLVSPGYPNDYPSNMNCTYSLPIPKNKALHITFVYFDLEFVNSPSLCASDFVTIKNDIGMVAGIYCGQQNGKKIIIAGEFVQIVFHSNENHQRQGFRLRFSFAQNGCGVVNNNTLTSPGYPDNYPSDTDCLSFIPIPQNTQMKIYFAKFDLEDSNHCSWDYLRIRNEMNHYFGVYCGEKTGEEVLVTGQYAFMVFHSDASHEKRGFKMHFTPVPFDCGSVINNTLRSPGYPIGYPSNLDCNYSVPIPPNAQMQILIKDLYLEDHASCSHDFLQIKRKVNQRSVLLTTICGHKTNYQVPISGDFVLLRFHTDNKNEQRGFDIDFMFLQDECGSVVKNRLKSPGYPKYYPNNTDCDYLVYIPQEMTMNITFIDFKLEESSECSFDYVKIIDDEGTVVGKFCGGQTGKILLLTGEFFSITFHSDYNREERGFHIIFTAVPFGCGPVVNDTLKSPGYPENYPANMDCTSAVPIPQGQEMEIYLSQFELEDSQSCARDFLTITNEANRVFGVYCGQKSGEKVIVNGSYALMIFHTDSDIQRRGFWIHFSTLQILSK</sequence>
<dbReference type="InterPro" id="IPR000859">
    <property type="entry name" value="CUB_dom"/>
</dbReference>
<feature type="domain" description="CUB" evidence="4">
    <location>
        <begin position="1"/>
        <end position="109"/>
    </location>
</feature>
<dbReference type="PANTHER" id="PTHR24251">
    <property type="entry name" value="OVOCHYMASE-RELATED"/>
    <property type="match status" value="1"/>
</dbReference>
<accession>A0AAU9VTH8</accession>
<gene>
    <name evidence="5" type="ORF">PMEA_00021953</name>
</gene>
<evidence type="ECO:0000313" key="6">
    <source>
        <dbReference type="Proteomes" id="UP001159428"/>
    </source>
</evidence>
<keyword evidence="6" id="KW-1185">Reference proteome</keyword>
<evidence type="ECO:0000256" key="3">
    <source>
        <dbReference type="PROSITE-ProRule" id="PRU00059"/>
    </source>
</evidence>
<keyword evidence="2" id="KW-1015">Disulfide bond</keyword>
<comment type="caution">
    <text evidence="3">Lacks conserved residue(s) required for the propagation of feature annotation.</text>
</comment>
<dbReference type="InterPro" id="IPR035914">
    <property type="entry name" value="Sperma_CUB_dom_sf"/>
</dbReference>
<feature type="domain" description="CUB" evidence="4">
    <location>
        <begin position="524"/>
        <end position="628"/>
    </location>
</feature>
<comment type="caution">
    <text evidence="5">The sequence shown here is derived from an EMBL/GenBank/DDBJ whole genome shotgun (WGS) entry which is preliminary data.</text>
</comment>
<organism evidence="5 6">
    <name type="scientific">Pocillopora meandrina</name>
    <dbReference type="NCBI Taxonomy" id="46732"/>
    <lineage>
        <taxon>Eukaryota</taxon>
        <taxon>Metazoa</taxon>
        <taxon>Cnidaria</taxon>
        <taxon>Anthozoa</taxon>
        <taxon>Hexacorallia</taxon>
        <taxon>Scleractinia</taxon>
        <taxon>Astrocoeniina</taxon>
        <taxon>Pocilloporidae</taxon>
        <taxon>Pocillopora</taxon>
    </lineage>
</organism>
<dbReference type="Pfam" id="PF00431">
    <property type="entry name" value="CUB"/>
    <property type="match status" value="7"/>
</dbReference>
<dbReference type="EMBL" id="CALNXJ010000004">
    <property type="protein sequence ID" value="CAH3038879.1"/>
    <property type="molecule type" value="Genomic_DNA"/>
</dbReference>
<dbReference type="SMART" id="SM00042">
    <property type="entry name" value="CUB"/>
    <property type="match status" value="7"/>
</dbReference>
<feature type="non-terminal residue" evidence="5">
    <location>
        <position position="1"/>
    </location>
</feature>
<dbReference type="Gene3D" id="2.60.120.290">
    <property type="entry name" value="Spermadhesin, CUB domain"/>
    <property type="match status" value="7"/>
</dbReference>
<feature type="domain" description="CUB" evidence="4">
    <location>
        <begin position="755"/>
        <end position="853"/>
    </location>
</feature>
<dbReference type="SUPFAM" id="SSF49854">
    <property type="entry name" value="Spermadhesin, CUB domain"/>
    <property type="match status" value="7"/>
</dbReference>
<feature type="domain" description="CUB" evidence="4">
    <location>
        <begin position="301"/>
        <end position="400"/>
    </location>
</feature>
<feature type="domain" description="CUB" evidence="4">
    <location>
        <begin position="401"/>
        <end position="520"/>
    </location>
</feature>
<name>A0AAU9VTH8_9CNID</name>
<dbReference type="Proteomes" id="UP001159428">
    <property type="component" value="Unassembled WGS sequence"/>
</dbReference>
<evidence type="ECO:0000256" key="2">
    <source>
        <dbReference type="ARBA" id="ARBA00023157"/>
    </source>
</evidence>
<dbReference type="AlphaFoldDB" id="A0AAU9VTH8"/>
<feature type="domain" description="CUB" evidence="4">
    <location>
        <begin position="173"/>
        <end position="297"/>
    </location>
</feature>
<reference evidence="5 6" key="1">
    <citation type="submission" date="2022-05" db="EMBL/GenBank/DDBJ databases">
        <authorList>
            <consortium name="Genoscope - CEA"/>
            <person name="William W."/>
        </authorList>
    </citation>
    <scope>NUCLEOTIDE SEQUENCE [LARGE SCALE GENOMIC DNA]</scope>
</reference>